<dbReference type="CDD" id="cd00054">
    <property type="entry name" value="EGF_CA"/>
    <property type="match status" value="1"/>
</dbReference>
<dbReference type="Pfam" id="PF00084">
    <property type="entry name" value="Sushi"/>
    <property type="match status" value="1"/>
</dbReference>
<dbReference type="Gene3D" id="2.10.25.10">
    <property type="entry name" value="Laminin"/>
    <property type="match status" value="1"/>
</dbReference>
<reference evidence="8" key="1">
    <citation type="submission" date="2022-11" db="EMBL/GenBank/DDBJ databases">
        <title>Centuries of genome instability and evolution in soft-shell clam transmissible cancer (bioRxiv).</title>
        <authorList>
            <person name="Hart S.F.M."/>
            <person name="Yonemitsu M.A."/>
            <person name="Giersch R.M."/>
            <person name="Beal B.F."/>
            <person name="Arriagada G."/>
            <person name="Davis B.W."/>
            <person name="Ostrander E.A."/>
            <person name="Goff S.P."/>
            <person name="Metzger M.J."/>
        </authorList>
    </citation>
    <scope>NUCLEOTIDE SEQUENCE</scope>
    <source>
        <strain evidence="8">MELC-2E11</strain>
        <tissue evidence="8">Siphon/mantle</tissue>
    </source>
</reference>
<dbReference type="SUPFAM" id="SSF53300">
    <property type="entry name" value="vWA-like"/>
    <property type="match status" value="1"/>
</dbReference>
<dbReference type="PANTHER" id="PTHR12916">
    <property type="entry name" value="CYTOCHROME C OXIDASE POLYPEPTIDE VIC-2"/>
    <property type="match status" value="1"/>
</dbReference>
<evidence type="ECO:0000256" key="4">
    <source>
        <dbReference type="PROSITE-ProRule" id="PRU00076"/>
    </source>
</evidence>
<keyword evidence="2" id="KW-0677">Repeat</keyword>
<dbReference type="InterPro" id="IPR000436">
    <property type="entry name" value="Sushi_SCR_CCP_dom"/>
</dbReference>
<evidence type="ECO:0000256" key="2">
    <source>
        <dbReference type="ARBA" id="ARBA00022737"/>
    </source>
</evidence>
<dbReference type="Proteomes" id="UP001164746">
    <property type="component" value="Chromosome 13"/>
</dbReference>
<dbReference type="PROSITE" id="PS00010">
    <property type="entry name" value="ASX_HYDROXYL"/>
    <property type="match status" value="1"/>
</dbReference>
<evidence type="ECO:0000259" key="7">
    <source>
        <dbReference type="PROSITE" id="PS50923"/>
    </source>
</evidence>
<dbReference type="InterPro" id="IPR035976">
    <property type="entry name" value="Sushi/SCR/CCP_sf"/>
</dbReference>
<dbReference type="PROSITE" id="PS00022">
    <property type="entry name" value="EGF_1"/>
    <property type="match status" value="1"/>
</dbReference>
<dbReference type="PROSITE" id="PS50026">
    <property type="entry name" value="EGF_3"/>
    <property type="match status" value="1"/>
</dbReference>
<accession>A0ABY7FPW9</accession>
<sequence>MSIGAKNARIGYMSFGDNITHHFYLNTYDTTNNALSALRAIRNDNIPQGIEAAVTKFTTSNGDRSSTPNYLLLITDIYESGSDTKIKEAIAAGIHVTVLVRGPCSTQYQALADECFGDLSSNLEKIKSSVLGYVCHHTQDCGELITPDGTTNGTETLDGTVRYLTCNAGYQQNGTGLIRCESDGAWNITSTCIDIDECQSGPCRNSGSCIDFVNYYECSCTHGYTGYDCAIDCGELVTQGGSANITEDSTVKELTCTVGYTLHGTGLIYCEEEGGWNITSYCVPNVDEKTCSGLFRMYRPRLFICDVHGRPT</sequence>
<evidence type="ECO:0000259" key="6">
    <source>
        <dbReference type="PROSITE" id="PS50026"/>
    </source>
</evidence>
<dbReference type="InterPro" id="IPR000742">
    <property type="entry name" value="EGF"/>
</dbReference>
<dbReference type="InterPro" id="IPR018097">
    <property type="entry name" value="EGF_Ca-bd_CS"/>
</dbReference>
<feature type="disulfide bond" evidence="4">
    <location>
        <begin position="220"/>
        <end position="229"/>
    </location>
</feature>
<feature type="domain" description="Sushi" evidence="7">
    <location>
        <begin position="139"/>
        <end position="194"/>
    </location>
</feature>
<keyword evidence="9" id="KW-1185">Reference proteome</keyword>
<protein>
    <submittedName>
        <fullName evidence="8">SNED1-like protein</fullName>
    </submittedName>
</protein>
<dbReference type="InterPro" id="IPR036465">
    <property type="entry name" value="vWFA_dom_sf"/>
</dbReference>
<dbReference type="PROSITE" id="PS01187">
    <property type="entry name" value="EGF_CA"/>
    <property type="match status" value="1"/>
</dbReference>
<feature type="domain" description="EGF-like" evidence="6">
    <location>
        <begin position="194"/>
        <end position="230"/>
    </location>
</feature>
<evidence type="ECO:0000256" key="5">
    <source>
        <dbReference type="PROSITE-ProRule" id="PRU00302"/>
    </source>
</evidence>
<evidence type="ECO:0000313" key="8">
    <source>
        <dbReference type="EMBL" id="WAR23199.1"/>
    </source>
</evidence>
<organism evidence="8 9">
    <name type="scientific">Mya arenaria</name>
    <name type="common">Soft-shell clam</name>
    <dbReference type="NCBI Taxonomy" id="6604"/>
    <lineage>
        <taxon>Eukaryota</taxon>
        <taxon>Metazoa</taxon>
        <taxon>Spiralia</taxon>
        <taxon>Lophotrochozoa</taxon>
        <taxon>Mollusca</taxon>
        <taxon>Bivalvia</taxon>
        <taxon>Autobranchia</taxon>
        <taxon>Heteroconchia</taxon>
        <taxon>Euheterodonta</taxon>
        <taxon>Imparidentia</taxon>
        <taxon>Neoheterodontei</taxon>
        <taxon>Myida</taxon>
        <taxon>Myoidea</taxon>
        <taxon>Myidae</taxon>
        <taxon>Mya</taxon>
    </lineage>
</organism>
<dbReference type="EMBL" id="CP111024">
    <property type="protein sequence ID" value="WAR23199.1"/>
    <property type="molecule type" value="Genomic_DNA"/>
</dbReference>
<dbReference type="SMART" id="SM00032">
    <property type="entry name" value="CCP"/>
    <property type="match status" value="2"/>
</dbReference>
<dbReference type="Gene3D" id="3.40.50.410">
    <property type="entry name" value="von Willebrand factor, type A domain"/>
    <property type="match status" value="1"/>
</dbReference>
<dbReference type="PANTHER" id="PTHR12916:SF9">
    <property type="entry name" value="NEUROGENIC LOCUS NOTCH HOMOLOG PROTEIN 1-RELATED"/>
    <property type="match status" value="1"/>
</dbReference>
<dbReference type="SUPFAM" id="SSF57535">
    <property type="entry name" value="Complement control module/SCR domain"/>
    <property type="match status" value="1"/>
</dbReference>
<feature type="domain" description="Sushi" evidence="7">
    <location>
        <begin position="231"/>
        <end position="284"/>
    </location>
</feature>
<comment type="caution">
    <text evidence="4">Lacks conserved residue(s) required for the propagation of feature annotation.</text>
</comment>
<dbReference type="Pfam" id="PF00092">
    <property type="entry name" value="VWA"/>
    <property type="match status" value="1"/>
</dbReference>
<dbReference type="SMART" id="SM00179">
    <property type="entry name" value="EGF_CA"/>
    <property type="match status" value="1"/>
</dbReference>
<evidence type="ECO:0000313" key="9">
    <source>
        <dbReference type="Proteomes" id="UP001164746"/>
    </source>
</evidence>
<dbReference type="InterPro" id="IPR001881">
    <property type="entry name" value="EGF-like_Ca-bd_dom"/>
</dbReference>
<dbReference type="PROSITE" id="PS50923">
    <property type="entry name" value="SUSHI"/>
    <property type="match status" value="2"/>
</dbReference>
<dbReference type="InterPro" id="IPR000152">
    <property type="entry name" value="EGF-type_Asp/Asn_hydroxyl_site"/>
</dbReference>
<keyword evidence="1 4" id="KW-0245">EGF-like domain</keyword>
<keyword evidence="5" id="KW-0768">Sushi</keyword>
<gene>
    <name evidence="8" type="ORF">MAR_036868</name>
</gene>
<evidence type="ECO:0000256" key="3">
    <source>
        <dbReference type="ARBA" id="ARBA00023157"/>
    </source>
</evidence>
<evidence type="ECO:0000256" key="1">
    <source>
        <dbReference type="ARBA" id="ARBA00022536"/>
    </source>
</evidence>
<proteinExistence type="predicted"/>
<name>A0ABY7FPW9_MYAAR</name>
<dbReference type="InterPro" id="IPR002035">
    <property type="entry name" value="VWF_A"/>
</dbReference>
<keyword evidence="3 4" id="KW-1015">Disulfide bond</keyword>
<dbReference type="Gene3D" id="2.10.70.10">
    <property type="entry name" value="Complement Module, domain 1"/>
    <property type="match status" value="1"/>
</dbReference>
<dbReference type="SUPFAM" id="SSF57196">
    <property type="entry name" value="EGF/Laminin"/>
    <property type="match status" value="1"/>
</dbReference>